<accession>A0A256GSP2</accession>
<keyword evidence="1" id="KW-0472">Membrane</keyword>
<evidence type="ECO:0000313" key="3">
    <source>
        <dbReference type="Proteomes" id="UP000216363"/>
    </source>
</evidence>
<sequence>MVVLPTPPFWFAMVMILDILFITVALLLPAPSKFPAIKRLCAEDW</sequence>
<dbReference type="Proteomes" id="UP000216363">
    <property type="component" value="Unassembled WGS sequence"/>
</dbReference>
<proteinExistence type="predicted"/>
<keyword evidence="1" id="KW-1133">Transmembrane helix</keyword>
<evidence type="ECO:0000313" key="2">
    <source>
        <dbReference type="EMBL" id="OYR29601.1"/>
    </source>
</evidence>
<keyword evidence="1" id="KW-0812">Transmembrane</keyword>
<feature type="transmembrane region" description="Helical" evidence="1">
    <location>
        <begin position="12"/>
        <end position="30"/>
    </location>
</feature>
<dbReference type="EMBL" id="NNRN01000046">
    <property type="protein sequence ID" value="OYR29601.1"/>
    <property type="molecule type" value="Genomic_DNA"/>
</dbReference>
<evidence type="ECO:0000256" key="1">
    <source>
        <dbReference type="SAM" id="Phobius"/>
    </source>
</evidence>
<organism evidence="2 3">
    <name type="scientific">Brucella lupini</name>
    <dbReference type="NCBI Taxonomy" id="255457"/>
    <lineage>
        <taxon>Bacteria</taxon>
        <taxon>Pseudomonadati</taxon>
        <taxon>Pseudomonadota</taxon>
        <taxon>Alphaproteobacteria</taxon>
        <taxon>Hyphomicrobiales</taxon>
        <taxon>Brucellaceae</taxon>
        <taxon>Brucella/Ochrobactrum group</taxon>
        <taxon>Brucella</taxon>
    </lineage>
</organism>
<protein>
    <submittedName>
        <fullName evidence="2">Uncharacterized protein</fullName>
    </submittedName>
</protein>
<reference evidence="2 3" key="1">
    <citation type="submission" date="2017-07" db="EMBL/GenBank/DDBJ databases">
        <title>Draft genome of Ochrobactrum lupini type strain LUP21.</title>
        <authorList>
            <person name="Krzyzanowska D.M."/>
            <person name="Jafra S."/>
        </authorList>
    </citation>
    <scope>NUCLEOTIDE SEQUENCE [LARGE SCALE GENOMIC DNA]</scope>
    <source>
        <strain evidence="2 3">LUP21</strain>
    </source>
</reference>
<comment type="caution">
    <text evidence="2">The sequence shown here is derived from an EMBL/GenBank/DDBJ whole genome shotgun (WGS) entry which is preliminary data.</text>
</comment>
<name>A0A256GSP2_9HYPH</name>
<gene>
    <name evidence="2" type="ORF">CES86_2165</name>
</gene>
<dbReference type="AlphaFoldDB" id="A0A256GSP2"/>